<protein>
    <submittedName>
        <fullName evidence="1">Uncharacterized protein DUF4288</fullName>
    </submittedName>
</protein>
<keyword evidence="2" id="KW-1185">Reference proteome</keyword>
<gene>
    <name evidence="1" type="ORF">BXY57_1254</name>
</gene>
<dbReference type="Proteomes" id="UP000230000">
    <property type="component" value="Unassembled WGS sequence"/>
</dbReference>
<dbReference type="InterPro" id="IPR025630">
    <property type="entry name" value="DUF4288"/>
</dbReference>
<sequence>MKWFIAKLVYQIVIGNGQHKAQFEEQLRLIAASHQHEACQKARQIGKSEEQEFENIHHQIVRWQFLDVSELYPVEEIEDGMQLYSHIEEPDFPDNYLKLLKHKSTSIDLNMIIQDEEI</sequence>
<evidence type="ECO:0000313" key="1">
    <source>
        <dbReference type="EMBL" id="PJJ75672.1"/>
    </source>
</evidence>
<proteinExistence type="predicted"/>
<reference evidence="1 2" key="1">
    <citation type="submission" date="2017-11" db="EMBL/GenBank/DDBJ databases">
        <title>Genomic Encyclopedia of Archaeal and Bacterial Type Strains, Phase II (KMG-II): From Individual Species to Whole Genera.</title>
        <authorList>
            <person name="Goeker M."/>
        </authorList>
    </citation>
    <scope>NUCLEOTIDE SEQUENCE [LARGE SCALE GENOMIC DNA]</scope>
    <source>
        <strain evidence="1 2">DSM 27268</strain>
    </source>
</reference>
<dbReference type="EMBL" id="PGFG01000001">
    <property type="protein sequence ID" value="PJJ75672.1"/>
    <property type="molecule type" value="Genomic_DNA"/>
</dbReference>
<comment type="caution">
    <text evidence="1">The sequence shown here is derived from an EMBL/GenBank/DDBJ whole genome shotgun (WGS) entry which is preliminary data.</text>
</comment>
<dbReference type="OrthoDB" id="795527at2"/>
<dbReference type="RefSeq" id="WP_157853809.1">
    <property type="nucleotide sequence ID" value="NZ_PGFG01000001.1"/>
</dbReference>
<evidence type="ECO:0000313" key="2">
    <source>
        <dbReference type="Proteomes" id="UP000230000"/>
    </source>
</evidence>
<name>A0A2M9CUS5_9BACT</name>
<accession>A0A2M9CUS5</accession>
<dbReference type="AlphaFoldDB" id="A0A2M9CUS5"/>
<dbReference type="Pfam" id="PF14119">
    <property type="entry name" value="DUF4288"/>
    <property type="match status" value="1"/>
</dbReference>
<organism evidence="1 2">
    <name type="scientific">Thermoflavifilum aggregans</name>
    <dbReference type="NCBI Taxonomy" id="454188"/>
    <lineage>
        <taxon>Bacteria</taxon>
        <taxon>Pseudomonadati</taxon>
        <taxon>Bacteroidota</taxon>
        <taxon>Chitinophagia</taxon>
        <taxon>Chitinophagales</taxon>
        <taxon>Chitinophagaceae</taxon>
        <taxon>Thermoflavifilum</taxon>
    </lineage>
</organism>